<dbReference type="EC" id="2.7.8.33" evidence="9"/>
<organism evidence="9 10">
    <name type="scientific">Aureliella helgolandensis</name>
    <dbReference type="NCBI Taxonomy" id="2527968"/>
    <lineage>
        <taxon>Bacteria</taxon>
        <taxon>Pseudomonadati</taxon>
        <taxon>Planctomycetota</taxon>
        <taxon>Planctomycetia</taxon>
        <taxon>Pirellulales</taxon>
        <taxon>Pirellulaceae</taxon>
        <taxon>Aureliella</taxon>
    </lineage>
</organism>
<evidence type="ECO:0000256" key="2">
    <source>
        <dbReference type="ARBA" id="ARBA00022475"/>
    </source>
</evidence>
<evidence type="ECO:0000256" key="5">
    <source>
        <dbReference type="ARBA" id="ARBA00022989"/>
    </source>
</evidence>
<gene>
    <name evidence="9" type="ORF">Q31a_64190</name>
</gene>
<evidence type="ECO:0000313" key="10">
    <source>
        <dbReference type="Proteomes" id="UP000318017"/>
    </source>
</evidence>
<evidence type="ECO:0000313" key="9">
    <source>
        <dbReference type="EMBL" id="QDV28026.1"/>
    </source>
</evidence>
<accession>A0A518GHF9</accession>
<keyword evidence="4 8" id="KW-0812">Transmembrane</keyword>
<evidence type="ECO:0000256" key="4">
    <source>
        <dbReference type="ARBA" id="ARBA00022692"/>
    </source>
</evidence>
<dbReference type="EMBL" id="CP036298">
    <property type="protein sequence ID" value="QDV28026.1"/>
    <property type="molecule type" value="Genomic_DNA"/>
</dbReference>
<dbReference type="GO" id="GO:0044038">
    <property type="term" value="P:cell wall macromolecule biosynthetic process"/>
    <property type="evidence" value="ECO:0007669"/>
    <property type="project" value="TreeGrafter"/>
</dbReference>
<feature type="transmembrane region" description="Helical" evidence="8">
    <location>
        <begin position="185"/>
        <end position="202"/>
    </location>
</feature>
<protein>
    <submittedName>
        <fullName evidence="9">WecA-like glycosyltransferase</fullName>
        <ecNumber evidence="9">2.7.8.33</ecNumber>
    </submittedName>
</protein>
<dbReference type="Proteomes" id="UP000318017">
    <property type="component" value="Chromosome"/>
</dbReference>
<reference evidence="9 10" key="1">
    <citation type="submission" date="2019-02" db="EMBL/GenBank/DDBJ databases">
        <title>Deep-cultivation of Planctomycetes and their phenomic and genomic characterization uncovers novel biology.</title>
        <authorList>
            <person name="Wiegand S."/>
            <person name="Jogler M."/>
            <person name="Boedeker C."/>
            <person name="Pinto D."/>
            <person name="Vollmers J."/>
            <person name="Rivas-Marin E."/>
            <person name="Kohn T."/>
            <person name="Peeters S.H."/>
            <person name="Heuer A."/>
            <person name="Rast P."/>
            <person name="Oberbeckmann S."/>
            <person name="Bunk B."/>
            <person name="Jeske O."/>
            <person name="Meyerdierks A."/>
            <person name="Storesund J.E."/>
            <person name="Kallscheuer N."/>
            <person name="Luecker S."/>
            <person name="Lage O.M."/>
            <person name="Pohl T."/>
            <person name="Merkel B.J."/>
            <person name="Hornburger P."/>
            <person name="Mueller R.-W."/>
            <person name="Bruemmer F."/>
            <person name="Labrenz M."/>
            <person name="Spormann A.M."/>
            <person name="Op den Camp H."/>
            <person name="Overmann J."/>
            <person name="Amann R."/>
            <person name="Jetten M.S.M."/>
            <person name="Mascher T."/>
            <person name="Medema M.H."/>
            <person name="Devos D.P."/>
            <person name="Kaster A.-K."/>
            <person name="Ovreas L."/>
            <person name="Rohde M."/>
            <person name="Galperin M.Y."/>
            <person name="Jogler C."/>
        </authorList>
    </citation>
    <scope>NUCLEOTIDE SEQUENCE [LARGE SCALE GENOMIC DNA]</scope>
    <source>
        <strain evidence="9 10">Q31a</strain>
    </source>
</reference>
<dbReference type="CDD" id="cd06853">
    <property type="entry name" value="GT_WecA_like"/>
    <property type="match status" value="1"/>
</dbReference>
<feature type="binding site" evidence="7">
    <location>
        <position position="177"/>
    </location>
    <ligand>
        <name>Mg(2+)</name>
        <dbReference type="ChEBI" id="CHEBI:18420"/>
    </ligand>
</feature>
<feature type="transmembrane region" description="Helical" evidence="8">
    <location>
        <begin position="324"/>
        <end position="342"/>
    </location>
</feature>
<keyword evidence="6 8" id="KW-0472">Membrane</keyword>
<feature type="transmembrane region" description="Helical" evidence="8">
    <location>
        <begin position="272"/>
        <end position="294"/>
    </location>
</feature>
<sequence>MTTWALLILLGAAVLPSLLIAYFTVGWVRGAAEQLGLVDKPGARKVHSVPIPLGGGLGIWAGVMGTLALGTLAVYLATHFPSLASLLPEGITAHLDGLWGKVAEIWMIAACGTVLAFLGLLDDRRGVPWWIRLGIEFAVASFCVYWQGLQLTAFIELPWLTSALSVLWIVALINSFNMLDNMDGLSGGVAAISSTMLAMMLLSTSTSSSGQPQIFVAAMLLVLVGALLGFLRHNWAPATIFMGDAGSYFIGFWIAVATLLATYAGYQGATPHAVVAPLIVMAIPLYDMTSVILIRLREGRSPFEADKRHFSHRLTDLGMTKKQAVLTIYVATTTCALSALLLPRVDAWGAMLIVISTCLTLSLVRILESVGRPPAGDQQ</sequence>
<keyword evidence="3 9" id="KW-0808">Transferase</keyword>
<feature type="transmembrane region" description="Helical" evidence="8">
    <location>
        <begin position="348"/>
        <end position="367"/>
    </location>
</feature>
<evidence type="ECO:0000256" key="3">
    <source>
        <dbReference type="ARBA" id="ARBA00022679"/>
    </source>
</evidence>
<keyword evidence="7" id="KW-0479">Metal-binding</keyword>
<feature type="transmembrane region" description="Helical" evidence="8">
    <location>
        <begin position="105"/>
        <end position="122"/>
    </location>
</feature>
<evidence type="ECO:0000256" key="7">
    <source>
        <dbReference type="PIRSR" id="PIRSR600715-1"/>
    </source>
</evidence>
<dbReference type="GO" id="GO:0071555">
    <property type="term" value="P:cell wall organization"/>
    <property type="evidence" value="ECO:0007669"/>
    <property type="project" value="TreeGrafter"/>
</dbReference>
<name>A0A518GHF9_9BACT</name>
<evidence type="ECO:0000256" key="6">
    <source>
        <dbReference type="ARBA" id="ARBA00023136"/>
    </source>
</evidence>
<feature type="binding site" evidence="7">
    <location>
        <position position="244"/>
    </location>
    <ligand>
        <name>Mg(2+)</name>
        <dbReference type="ChEBI" id="CHEBI:18420"/>
    </ligand>
</feature>
<dbReference type="PANTHER" id="PTHR22926">
    <property type="entry name" value="PHOSPHO-N-ACETYLMURAMOYL-PENTAPEPTIDE-TRANSFERASE"/>
    <property type="match status" value="1"/>
</dbReference>
<dbReference type="AlphaFoldDB" id="A0A518GHF9"/>
<keyword evidence="2" id="KW-1003">Cell membrane</keyword>
<feature type="transmembrane region" description="Helical" evidence="8">
    <location>
        <begin position="6"/>
        <end position="28"/>
    </location>
</feature>
<evidence type="ECO:0000256" key="8">
    <source>
        <dbReference type="SAM" id="Phobius"/>
    </source>
</evidence>
<evidence type="ECO:0000256" key="1">
    <source>
        <dbReference type="ARBA" id="ARBA00004651"/>
    </source>
</evidence>
<keyword evidence="5 8" id="KW-1133">Transmembrane helix</keyword>
<comment type="cofactor">
    <cofactor evidence="7">
        <name>Mg(2+)</name>
        <dbReference type="ChEBI" id="CHEBI:18420"/>
    </cofactor>
</comment>
<feature type="transmembrane region" description="Helical" evidence="8">
    <location>
        <begin position="129"/>
        <end position="147"/>
    </location>
</feature>
<dbReference type="GO" id="GO:0009103">
    <property type="term" value="P:lipopolysaccharide biosynthetic process"/>
    <property type="evidence" value="ECO:0007669"/>
    <property type="project" value="TreeGrafter"/>
</dbReference>
<dbReference type="GO" id="GO:0036380">
    <property type="term" value="F:UDP-N-acetylglucosamine-undecaprenyl-phosphate N-acetylglucosaminephosphotransferase activity"/>
    <property type="evidence" value="ECO:0007669"/>
    <property type="project" value="UniProtKB-EC"/>
</dbReference>
<proteinExistence type="predicted"/>
<comment type="subcellular location">
    <subcellularLocation>
        <location evidence="1">Cell membrane</location>
        <topology evidence="1">Multi-pass membrane protein</topology>
    </subcellularLocation>
</comment>
<feature type="transmembrane region" description="Helical" evidence="8">
    <location>
        <begin position="214"/>
        <end position="233"/>
    </location>
</feature>
<feature type="transmembrane region" description="Helical" evidence="8">
    <location>
        <begin position="245"/>
        <end position="266"/>
    </location>
</feature>
<dbReference type="GO" id="GO:0005886">
    <property type="term" value="C:plasma membrane"/>
    <property type="evidence" value="ECO:0007669"/>
    <property type="project" value="UniProtKB-SubCell"/>
</dbReference>
<dbReference type="KEGG" id="ahel:Q31a_64190"/>
<dbReference type="Pfam" id="PF00953">
    <property type="entry name" value="Glycos_transf_4"/>
    <property type="match status" value="1"/>
</dbReference>
<dbReference type="RefSeq" id="WP_231690997.1">
    <property type="nucleotide sequence ID" value="NZ_CP036298.1"/>
</dbReference>
<dbReference type="GO" id="GO:0046872">
    <property type="term" value="F:metal ion binding"/>
    <property type="evidence" value="ECO:0007669"/>
    <property type="project" value="UniProtKB-KW"/>
</dbReference>
<dbReference type="PANTHER" id="PTHR22926:SF3">
    <property type="entry name" value="UNDECAPRENYL-PHOSPHATE ALPHA-N-ACETYLGLUCOSAMINYL 1-PHOSPHATE TRANSFERASE"/>
    <property type="match status" value="1"/>
</dbReference>
<keyword evidence="7" id="KW-0460">Magnesium</keyword>
<feature type="transmembrane region" description="Helical" evidence="8">
    <location>
        <begin position="153"/>
        <end position="173"/>
    </location>
</feature>
<feature type="transmembrane region" description="Helical" evidence="8">
    <location>
        <begin position="49"/>
        <end position="77"/>
    </location>
</feature>
<dbReference type="InterPro" id="IPR000715">
    <property type="entry name" value="Glycosyl_transferase_4"/>
</dbReference>
<keyword evidence="10" id="KW-1185">Reference proteome</keyword>